<sequence>MSHSVLIIGSGFGGIGMAIRLKRAGIHDFVILEKADELGGTWRDNTYPGAACDVPSHLYSFSFERKTDWTRRFPPQREILDYLRLCARKYGVLPHIRFGTEVTEARFDSGDGHTASVWRVSTRDGEELTARVLISACGQLNRPTLPAIEGRESFTGPSFHSARWDHGVDLRGKKVAVIGTGASAVQIVPEIAAEAGRLALFQRSAPYVIQKPDRPYRRWEKALLTAVPGAYELSRARIYALYESRALAFIKYPRLMGVMAKKFRRGLDTQVPDPALRGALVPGYPMGCKRVLISNDYYPTLTRPNVDLITDPIARVTPTGVTTENGTEHEADVIVYATGFLTTDFLAPMKISGLAGRELNDAWRHGAQAHLGITVSGFPNLFLLYGPYTNLGHNSIIYMLESQFRYVMGCLRALRAADLDWIDVRPDVLDAFEREMHERLRSTVWEAGCDSWYMNAEGKVVNNWPGFTFAYRRATRRPDPRQFRARRVEPHATPGMPRTTPQNGA</sequence>
<dbReference type="InterPro" id="IPR036188">
    <property type="entry name" value="FAD/NAD-bd_sf"/>
</dbReference>
<name>A0ABN3PJT4_9ACTN</name>
<feature type="compositionally biased region" description="Basic and acidic residues" evidence="1">
    <location>
        <begin position="480"/>
        <end position="490"/>
    </location>
</feature>
<gene>
    <name evidence="2" type="ORF">GCM10010411_22510</name>
</gene>
<reference evidence="2 3" key="1">
    <citation type="journal article" date="2019" name="Int. J. Syst. Evol. Microbiol.">
        <title>The Global Catalogue of Microorganisms (GCM) 10K type strain sequencing project: providing services to taxonomists for standard genome sequencing and annotation.</title>
        <authorList>
            <consortium name="The Broad Institute Genomics Platform"/>
            <consortium name="The Broad Institute Genome Sequencing Center for Infectious Disease"/>
            <person name="Wu L."/>
            <person name="Ma J."/>
        </authorList>
    </citation>
    <scope>NUCLEOTIDE SEQUENCE [LARGE SCALE GENOMIC DNA]</scope>
    <source>
        <strain evidence="2 3">JCM 6833</strain>
    </source>
</reference>
<proteinExistence type="predicted"/>
<dbReference type="Gene3D" id="3.50.50.60">
    <property type="entry name" value="FAD/NAD(P)-binding domain"/>
    <property type="match status" value="2"/>
</dbReference>
<evidence type="ECO:0000313" key="3">
    <source>
        <dbReference type="Proteomes" id="UP001501509"/>
    </source>
</evidence>
<protein>
    <submittedName>
        <fullName evidence="2">NAD(P)/FAD-dependent oxidoreductase</fullName>
    </submittedName>
</protein>
<dbReference type="PANTHER" id="PTHR42877:SF4">
    <property type="entry name" value="FAD_NAD(P)-BINDING DOMAIN-CONTAINING PROTEIN-RELATED"/>
    <property type="match status" value="1"/>
</dbReference>
<dbReference type="Pfam" id="PF13738">
    <property type="entry name" value="Pyr_redox_3"/>
    <property type="match status" value="1"/>
</dbReference>
<accession>A0ABN3PJT4</accession>
<dbReference type="EMBL" id="BAAATD010000002">
    <property type="protein sequence ID" value="GAA2589109.1"/>
    <property type="molecule type" value="Genomic_DNA"/>
</dbReference>
<evidence type="ECO:0000313" key="2">
    <source>
        <dbReference type="EMBL" id="GAA2589109.1"/>
    </source>
</evidence>
<dbReference type="PRINTS" id="PR00469">
    <property type="entry name" value="PNDRDTASEII"/>
</dbReference>
<feature type="region of interest" description="Disordered" evidence="1">
    <location>
        <begin position="480"/>
        <end position="505"/>
    </location>
</feature>
<dbReference type="InterPro" id="IPR051209">
    <property type="entry name" value="FAD-bind_Monooxygenase_sf"/>
</dbReference>
<dbReference type="Proteomes" id="UP001501509">
    <property type="component" value="Unassembled WGS sequence"/>
</dbReference>
<dbReference type="PRINTS" id="PR00368">
    <property type="entry name" value="FADPNR"/>
</dbReference>
<organism evidence="2 3">
    <name type="scientific">Actinomadura fulvescens</name>
    <dbReference type="NCBI Taxonomy" id="46160"/>
    <lineage>
        <taxon>Bacteria</taxon>
        <taxon>Bacillati</taxon>
        <taxon>Actinomycetota</taxon>
        <taxon>Actinomycetes</taxon>
        <taxon>Streptosporangiales</taxon>
        <taxon>Thermomonosporaceae</taxon>
        <taxon>Actinomadura</taxon>
    </lineage>
</organism>
<keyword evidence="3" id="KW-1185">Reference proteome</keyword>
<dbReference type="SUPFAM" id="SSF51905">
    <property type="entry name" value="FAD/NAD(P)-binding domain"/>
    <property type="match status" value="1"/>
</dbReference>
<comment type="caution">
    <text evidence="2">The sequence shown here is derived from an EMBL/GenBank/DDBJ whole genome shotgun (WGS) entry which is preliminary data.</text>
</comment>
<evidence type="ECO:0000256" key="1">
    <source>
        <dbReference type="SAM" id="MobiDB-lite"/>
    </source>
</evidence>
<dbReference type="PANTHER" id="PTHR42877">
    <property type="entry name" value="L-ORNITHINE N(5)-MONOOXYGENASE-RELATED"/>
    <property type="match status" value="1"/>
</dbReference>